<evidence type="ECO:0000256" key="2">
    <source>
        <dbReference type="ARBA" id="ARBA00023043"/>
    </source>
</evidence>
<keyword evidence="1" id="KW-0677">Repeat</keyword>
<dbReference type="HOGENOM" id="CLU_1398021_0_0_1"/>
<reference evidence="4 5" key="1">
    <citation type="journal article" date="2008" name="Nature">
        <title>The Trichoplax genome and the nature of placozoans.</title>
        <authorList>
            <person name="Srivastava M."/>
            <person name="Begovic E."/>
            <person name="Chapman J."/>
            <person name="Putnam N.H."/>
            <person name="Hellsten U."/>
            <person name="Kawashima T."/>
            <person name="Kuo A."/>
            <person name="Mitros T."/>
            <person name="Salamov A."/>
            <person name="Carpenter M.L."/>
            <person name="Signorovitch A.Y."/>
            <person name="Moreno M.A."/>
            <person name="Kamm K."/>
            <person name="Grimwood J."/>
            <person name="Schmutz J."/>
            <person name="Shapiro H."/>
            <person name="Grigoriev I.V."/>
            <person name="Buss L.W."/>
            <person name="Schierwater B."/>
            <person name="Dellaporta S.L."/>
            <person name="Rokhsar D.S."/>
        </authorList>
    </citation>
    <scope>NUCLEOTIDE SEQUENCE [LARGE SCALE GENOMIC DNA]</scope>
    <source>
        <strain evidence="4 5">Grell-BS-1999</strain>
    </source>
</reference>
<dbReference type="CTD" id="6753320"/>
<dbReference type="RefSeq" id="XP_002112107.1">
    <property type="nucleotide sequence ID" value="XM_002112071.1"/>
</dbReference>
<evidence type="ECO:0000313" key="5">
    <source>
        <dbReference type="Proteomes" id="UP000009022"/>
    </source>
</evidence>
<dbReference type="InParanoid" id="B3RVX2"/>
<dbReference type="PROSITE" id="PS50088">
    <property type="entry name" value="ANK_REPEAT"/>
    <property type="match status" value="1"/>
</dbReference>
<dbReference type="InterPro" id="IPR002110">
    <property type="entry name" value="Ankyrin_rpt"/>
</dbReference>
<protein>
    <submittedName>
        <fullName evidence="4">Uncharacterized protein</fullName>
    </submittedName>
</protein>
<dbReference type="SMART" id="SM00248">
    <property type="entry name" value="ANK"/>
    <property type="match status" value="3"/>
</dbReference>
<dbReference type="InterPro" id="IPR036770">
    <property type="entry name" value="Ankyrin_rpt-contain_sf"/>
</dbReference>
<dbReference type="AlphaFoldDB" id="B3RVX2"/>
<dbReference type="Pfam" id="PF12796">
    <property type="entry name" value="Ank_2"/>
    <property type="match status" value="1"/>
</dbReference>
<proteinExistence type="predicted"/>
<keyword evidence="2 3" id="KW-0040">ANK repeat</keyword>
<feature type="repeat" description="ANK" evidence="3">
    <location>
        <begin position="91"/>
        <end position="123"/>
    </location>
</feature>
<organism evidence="4 5">
    <name type="scientific">Trichoplax adhaerens</name>
    <name type="common">Trichoplax reptans</name>
    <dbReference type="NCBI Taxonomy" id="10228"/>
    <lineage>
        <taxon>Eukaryota</taxon>
        <taxon>Metazoa</taxon>
        <taxon>Placozoa</taxon>
        <taxon>Uniplacotomia</taxon>
        <taxon>Trichoplacea</taxon>
        <taxon>Trichoplacidae</taxon>
        <taxon>Trichoplax</taxon>
    </lineage>
</organism>
<dbReference type="PROSITE" id="PS50297">
    <property type="entry name" value="ANK_REP_REGION"/>
    <property type="match status" value="1"/>
</dbReference>
<evidence type="ECO:0000256" key="3">
    <source>
        <dbReference type="PROSITE-ProRule" id="PRU00023"/>
    </source>
</evidence>
<dbReference type="SUPFAM" id="SSF48403">
    <property type="entry name" value="Ankyrin repeat"/>
    <property type="match status" value="1"/>
</dbReference>
<dbReference type="Gene3D" id="1.25.40.20">
    <property type="entry name" value="Ankyrin repeat-containing domain"/>
    <property type="match status" value="2"/>
</dbReference>
<dbReference type="Proteomes" id="UP000009022">
    <property type="component" value="Unassembled WGS sequence"/>
</dbReference>
<gene>
    <name evidence="4" type="ORF">TRIADDRAFT_55807</name>
</gene>
<sequence>MLRAAKEWIDRDIKSIGEASSKQFLKDAENGYIIGLKALLPIMTNLDPVDGDHNTPFLLAAAYGHASATELLLNYTSTRCRPIDVQHRNRDGNTALHLACIGRHTSVVKLLLKYRQVIEDVNAVNKEGNTALHCAAIVGHKSAIDLLARTPGINFKIVNKKYKTPRHMAKLNGNKTISEDLHKFASADGPSCKIM</sequence>
<dbReference type="OrthoDB" id="10057496at2759"/>
<dbReference type="eggNOG" id="KOG4177">
    <property type="taxonomic scope" value="Eukaryota"/>
</dbReference>
<name>B3RVX2_TRIAD</name>
<dbReference type="GeneID" id="6753320"/>
<dbReference type="PANTHER" id="PTHR24126">
    <property type="entry name" value="ANKYRIN REPEAT, PH AND SEC7 DOMAIN CONTAINING PROTEIN SECG-RELATED"/>
    <property type="match status" value="1"/>
</dbReference>
<keyword evidence="5" id="KW-1185">Reference proteome</keyword>
<evidence type="ECO:0000313" key="4">
    <source>
        <dbReference type="EMBL" id="EDV26074.1"/>
    </source>
</evidence>
<dbReference type="PhylomeDB" id="B3RVX2"/>
<dbReference type="STRING" id="10228.B3RVX2"/>
<evidence type="ECO:0000256" key="1">
    <source>
        <dbReference type="ARBA" id="ARBA00022737"/>
    </source>
</evidence>
<accession>B3RVX2</accession>
<dbReference type="KEGG" id="tad:TRIADDRAFT_55807"/>
<dbReference type="EMBL" id="DS985244">
    <property type="protein sequence ID" value="EDV26074.1"/>
    <property type="molecule type" value="Genomic_DNA"/>
</dbReference>